<dbReference type="SUPFAM" id="SSF53795">
    <property type="entry name" value="PEP carboxykinase-like"/>
    <property type="match status" value="1"/>
</dbReference>
<dbReference type="RefSeq" id="WP_084577160.1">
    <property type="nucleotide sequence ID" value="NZ_CP155572.1"/>
</dbReference>
<reference evidence="1 2" key="1">
    <citation type="submission" date="2017-04" db="EMBL/GenBank/DDBJ databases">
        <authorList>
            <person name="Afonso C.L."/>
            <person name="Miller P.J."/>
            <person name="Scott M.A."/>
            <person name="Spackman E."/>
            <person name="Goraichik I."/>
            <person name="Dimitrov K.M."/>
            <person name="Suarez D.L."/>
            <person name="Swayne D.E."/>
        </authorList>
    </citation>
    <scope>NUCLEOTIDE SEQUENCE [LARGE SCALE GENOMIC DNA]</scope>
    <source>
        <strain evidence="1 2">DSM 5090</strain>
    </source>
</reference>
<evidence type="ECO:0000313" key="2">
    <source>
        <dbReference type="Proteomes" id="UP000192738"/>
    </source>
</evidence>
<evidence type="ECO:0008006" key="3">
    <source>
        <dbReference type="Google" id="ProtNLM"/>
    </source>
</evidence>
<dbReference type="Proteomes" id="UP000192738">
    <property type="component" value="Unassembled WGS sequence"/>
</dbReference>
<accession>A0A1W2DM84</accession>
<sequence>MSFANQAAYFRTEELEINREERTGKYRYKVFGLHIMSDIQLPELLIDTEGGDSSWVNISLGKTPTSISEPVEKTESYQIAANQFLFQVPGVGCYYVTKGNSITVQPAEHAEECFVRLFLLGTALGALLMQRSSFPIHGSAVVINGGCVVFTGVSGVGKSTLLAAFREQGYSFLTDDVAAVILDADGVPWVQPAYPQQKLWRDSADTLGVNTVSLVPVYSGVNKDKFTIPVHKRFWQSPMPLVAVYELEVGQSQNVTINSFSGLDKLSVLINHTYRPWLIDGLGLKVAHFKQCAAIGKRVTVSRLTRPEGVFSLEEQVHLVKQDLGRMCAGAYNI</sequence>
<dbReference type="OrthoDB" id="5430844at2"/>
<gene>
    <name evidence="1" type="ORF">SAMN04488500_116112</name>
</gene>
<dbReference type="AlphaFoldDB" id="A0A1W2DM84"/>
<organism evidence="1 2">
    <name type="scientific">Sporomusa malonica</name>
    <dbReference type="NCBI Taxonomy" id="112901"/>
    <lineage>
        <taxon>Bacteria</taxon>
        <taxon>Bacillati</taxon>
        <taxon>Bacillota</taxon>
        <taxon>Negativicutes</taxon>
        <taxon>Selenomonadales</taxon>
        <taxon>Sporomusaceae</taxon>
        <taxon>Sporomusa</taxon>
    </lineage>
</organism>
<dbReference type="STRING" id="112901.SAMN04488500_116112"/>
<evidence type="ECO:0000313" key="1">
    <source>
        <dbReference type="EMBL" id="SMC98162.1"/>
    </source>
</evidence>
<dbReference type="Gene3D" id="3.40.50.300">
    <property type="entry name" value="P-loop containing nucleotide triphosphate hydrolases"/>
    <property type="match status" value="1"/>
</dbReference>
<dbReference type="InterPro" id="IPR027417">
    <property type="entry name" value="P-loop_NTPase"/>
</dbReference>
<keyword evidence="2" id="KW-1185">Reference proteome</keyword>
<protein>
    <recommendedName>
        <fullName evidence="3">Hpr(Ser) kinase/phosphatase</fullName>
    </recommendedName>
</protein>
<name>A0A1W2DM84_9FIRM</name>
<dbReference type="EMBL" id="FWXI01000016">
    <property type="protein sequence ID" value="SMC98162.1"/>
    <property type="molecule type" value="Genomic_DNA"/>
</dbReference>
<proteinExistence type="predicted"/>